<dbReference type="EMBL" id="AZRN01000012">
    <property type="protein sequence ID" value="PNS00271.1"/>
    <property type="molecule type" value="Genomic_DNA"/>
</dbReference>
<gene>
    <name evidence="1" type="ORF">X927_04295</name>
</gene>
<keyword evidence="2" id="KW-1185">Reference proteome</keyword>
<protein>
    <submittedName>
        <fullName evidence="1">Uncharacterized protein</fullName>
    </submittedName>
</protein>
<evidence type="ECO:0000313" key="2">
    <source>
        <dbReference type="Proteomes" id="UP000236604"/>
    </source>
</evidence>
<dbReference type="Proteomes" id="UP000236604">
    <property type="component" value="Unassembled WGS sequence"/>
</dbReference>
<organism evidence="1 2">
    <name type="scientific">Petrotoga mexicana DSM 14811</name>
    <dbReference type="NCBI Taxonomy" id="1122954"/>
    <lineage>
        <taxon>Bacteria</taxon>
        <taxon>Thermotogati</taxon>
        <taxon>Thermotogota</taxon>
        <taxon>Thermotogae</taxon>
        <taxon>Petrotogales</taxon>
        <taxon>Petrotogaceae</taxon>
        <taxon>Petrotoga</taxon>
    </lineage>
</organism>
<proteinExistence type="predicted"/>
<sequence length="54" mass="5986">MGEMGSRKPFSTFLKWVGSGAKEQKKLFLMGGLRCEGVKILFPYRVGSGAKGRY</sequence>
<accession>A0A2K1PBT9</accession>
<comment type="caution">
    <text evidence="1">The sequence shown here is derived from an EMBL/GenBank/DDBJ whole genome shotgun (WGS) entry which is preliminary data.</text>
</comment>
<name>A0A2K1PBT9_9BACT</name>
<reference evidence="1 2" key="1">
    <citation type="submission" date="2013-12" db="EMBL/GenBank/DDBJ databases">
        <title>Comparative genomics of Petrotoga isolates.</title>
        <authorList>
            <person name="Nesbo C.L."/>
            <person name="Charchuk R."/>
            <person name="Chow K."/>
        </authorList>
    </citation>
    <scope>NUCLEOTIDE SEQUENCE [LARGE SCALE GENOMIC DNA]</scope>
    <source>
        <strain evidence="1 2">DSM 14811</strain>
    </source>
</reference>
<dbReference type="AlphaFoldDB" id="A0A2K1PBT9"/>
<evidence type="ECO:0000313" key="1">
    <source>
        <dbReference type="EMBL" id="PNS00271.1"/>
    </source>
</evidence>